<name>A0A1R3VE06_9HYPH</name>
<evidence type="ECO:0000313" key="3">
    <source>
        <dbReference type="Proteomes" id="UP000188388"/>
    </source>
</evidence>
<dbReference type="AlphaFoldDB" id="A0A1R3VE06"/>
<feature type="chain" id="PRO_5013091226" evidence="1">
    <location>
        <begin position="26"/>
        <end position="171"/>
    </location>
</feature>
<evidence type="ECO:0000313" key="2">
    <source>
        <dbReference type="EMBL" id="SIT58117.1"/>
    </source>
</evidence>
<evidence type="ECO:0000256" key="1">
    <source>
        <dbReference type="SAM" id="SignalP"/>
    </source>
</evidence>
<accession>A0A1R3VE06</accession>
<dbReference type="Proteomes" id="UP000188388">
    <property type="component" value="Unassembled WGS sequence"/>
</dbReference>
<dbReference type="EMBL" id="FTPD01000045">
    <property type="protein sequence ID" value="SIT58117.1"/>
    <property type="molecule type" value="Genomic_DNA"/>
</dbReference>
<gene>
    <name evidence="2" type="ORF">BQ8794_50219</name>
</gene>
<feature type="signal peptide" evidence="1">
    <location>
        <begin position="1"/>
        <end position="25"/>
    </location>
</feature>
<dbReference type="STRING" id="1631249.BQ8794_50219"/>
<reference evidence="3" key="1">
    <citation type="submission" date="2017-01" db="EMBL/GenBank/DDBJ databases">
        <authorList>
            <person name="Brunel B."/>
        </authorList>
    </citation>
    <scope>NUCLEOTIDE SEQUENCE [LARGE SCALE GENOMIC DNA]</scope>
</reference>
<dbReference type="RefSeq" id="WP_077381237.1">
    <property type="nucleotide sequence ID" value="NZ_FTPD01000045.1"/>
</dbReference>
<keyword evidence="3" id="KW-1185">Reference proteome</keyword>
<sequence>MNLTVKVALAGFVASIGFGPVSSFAQDASCTCTTPYQAAANSIGSIGRANGDVMVSQAAGYGPAKAGNALDFGSRIVVGAKGAASVNVGGCNLDVPANSSLDISRIENNICLKVVGSEQTAAAVSSEHTGQIPPGGNRSNTPLFIFGGMAGAAGILAATQDDGDDGGAVSR</sequence>
<organism evidence="2 3">
    <name type="scientific">Mesorhizobium prunaredense</name>
    <dbReference type="NCBI Taxonomy" id="1631249"/>
    <lineage>
        <taxon>Bacteria</taxon>
        <taxon>Pseudomonadati</taxon>
        <taxon>Pseudomonadota</taxon>
        <taxon>Alphaproteobacteria</taxon>
        <taxon>Hyphomicrobiales</taxon>
        <taxon>Phyllobacteriaceae</taxon>
        <taxon>Mesorhizobium</taxon>
    </lineage>
</organism>
<keyword evidence="1" id="KW-0732">Signal</keyword>
<proteinExistence type="predicted"/>
<protein>
    <submittedName>
        <fullName evidence="2">Uncharacterized protein</fullName>
    </submittedName>
</protein>